<protein>
    <submittedName>
        <fullName evidence="2">SAM-dependent DNA methyltransferase</fullName>
    </submittedName>
</protein>
<keyword evidence="2" id="KW-0808">Transferase</keyword>
<feature type="domain" description="DNA methylase adenine-specific" evidence="1">
    <location>
        <begin position="50"/>
        <end position="160"/>
    </location>
</feature>
<dbReference type="SUPFAM" id="SSF53335">
    <property type="entry name" value="S-adenosyl-L-methionine-dependent methyltransferases"/>
    <property type="match status" value="1"/>
</dbReference>
<keyword evidence="2" id="KW-0489">Methyltransferase</keyword>
<dbReference type="EMBL" id="MH892355">
    <property type="protein sequence ID" value="AYP29246.1"/>
    <property type="molecule type" value="Genomic_DNA"/>
</dbReference>
<reference evidence="2 3" key="1">
    <citation type="journal article" date="2018" name="Viruses">
        <title>Biodiversity of Streptococcus thermophilus Phages in Global Dairy Fermentations.</title>
        <authorList>
            <person name="Lavelle K."/>
            <person name="Martinez I."/>
            <person name="Neve H."/>
            <person name="Lugli G."/>
            <person name="Franz C."/>
            <person name="Ventura M."/>
            <person name="Bello F."/>
            <person name="Sinderen D."/>
            <person name="Mahony J."/>
        </authorList>
    </citation>
    <scope>NUCLEOTIDE SEQUENCE [LARGE SCALE GENOMIC DNA]</scope>
</reference>
<dbReference type="GO" id="GO:0003677">
    <property type="term" value="F:DNA binding"/>
    <property type="evidence" value="ECO:0007669"/>
    <property type="project" value="InterPro"/>
</dbReference>
<dbReference type="InterPro" id="IPR003356">
    <property type="entry name" value="DNA_methylase_A-5"/>
</dbReference>
<dbReference type="Gene3D" id="3.40.50.150">
    <property type="entry name" value="Vaccinia Virus protein VP39"/>
    <property type="match status" value="1"/>
</dbReference>
<dbReference type="GO" id="GO:0032259">
    <property type="term" value="P:methylation"/>
    <property type="evidence" value="ECO:0007669"/>
    <property type="project" value="UniProtKB-KW"/>
</dbReference>
<sequence length="214" mass="25422">MTLTTNQIQTLLGIDEVFKAPSRLMEILFNKSDREELFRQFLNYEKDMSYEWFMSYFEEEQADRKNKKQDFTPQSVSKMLSKLTNGNSYFEVAAGTGSIMIQAWQEHRLNESPFTYKPSNYWYHVEELSDRAIPFLLFNMLIRGMNGIVVHGDALSREIKNIYFIQNVSDDYMKFSDLNVMPRSELAEKEFNVHKWVEDGIEHIESPFIDWINY</sequence>
<dbReference type="Pfam" id="PF02384">
    <property type="entry name" value="N6_Mtase"/>
    <property type="match status" value="1"/>
</dbReference>
<keyword evidence="3" id="KW-1185">Reference proteome</keyword>
<evidence type="ECO:0000259" key="1">
    <source>
        <dbReference type="Pfam" id="PF02384"/>
    </source>
</evidence>
<dbReference type="Proteomes" id="UP000273985">
    <property type="component" value="Segment"/>
</dbReference>
<dbReference type="GO" id="GO:0008170">
    <property type="term" value="F:N-methyltransferase activity"/>
    <property type="evidence" value="ECO:0007669"/>
    <property type="project" value="InterPro"/>
</dbReference>
<organism evidence="2 3">
    <name type="scientific">Streptococcus phage SW4</name>
    <dbReference type="NCBI Taxonomy" id="2419654"/>
    <lineage>
        <taxon>Viruses</taxon>
        <taxon>Duplodnaviria</taxon>
        <taxon>Heunggongvirae</taxon>
        <taxon>Uroviricota</taxon>
        <taxon>Caudoviricetes</taxon>
        <taxon>Aliceevansviridae</taxon>
        <taxon>Vansinderenvirus</taxon>
        <taxon>Vansinderenvirus SW4</taxon>
    </lineage>
</organism>
<accession>A0A3S5H0V0</accession>
<dbReference type="InterPro" id="IPR029063">
    <property type="entry name" value="SAM-dependent_MTases_sf"/>
</dbReference>
<evidence type="ECO:0000313" key="3">
    <source>
        <dbReference type="Proteomes" id="UP000273985"/>
    </source>
</evidence>
<name>A0A3S5H0V0_9CAUD</name>
<evidence type="ECO:0000313" key="2">
    <source>
        <dbReference type="EMBL" id="AYP29246.1"/>
    </source>
</evidence>
<proteinExistence type="predicted"/>
<gene>
    <name evidence="2" type="ORF">SW4_042</name>
</gene>